<protein>
    <submittedName>
        <fullName evidence="3">Uncharacterized protein</fullName>
    </submittedName>
</protein>
<organism evidence="3 4">
    <name type="scientific">Nocardia fluminea</name>
    <dbReference type="NCBI Taxonomy" id="134984"/>
    <lineage>
        <taxon>Bacteria</taxon>
        <taxon>Bacillati</taxon>
        <taxon>Actinomycetota</taxon>
        <taxon>Actinomycetes</taxon>
        <taxon>Mycobacteriales</taxon>
        <taxon>Nocardiaceae</taxon>
        <taxon>Nocardia</taxon>
    </lineage>
</organism>
<keyword evidence="2" id="KW-0472">Membrane</keyword>
<keyword evidence="2" id="KW-0812">Transmembrane</keyword>
<evidence type="ECO:0000256" key="2">
    <source>
        <dbReference type="SAM" id="Phobius"/>
    </source>
</evidence>
<evidence type="ECO:0000256" key="1">
    <source>
        <dbReference type="SAM" id="MobiDB-lite"/>
    </source>
</evidence>
<feature type="compositionally biased region" description="Basic and acidic residues" evidence="1">
    <location>
        <begin position="26"/>
        <end position="36"/>
    </location>
</feature>
<evidence type="ECO:0000313" key="4">
    <source>
        <dbReference type="Proteomes" id="UP000233766"/>
    </source>
</evidence>
<comment type="caution">
    <text evidence="3">The sequence shown here is derived from an EMBL/GenBank/DDBJ whole genome shotgun (WGS) entry which is preliminary data.</text>
</comment>
<dbReference type="EMBL" id="PJMW01000002">
    <property type="protein sequence ID" value="PKV79838.1"/>
    <property type="molecule type" value="Genomic_DNA"/>
</dbReference>
<sequence>MPVEPSPDPTEVTDALRRQVQEWVRDSIRAQQDPDARQLPAPLSPEEVTPRPAPPTSADKRITYTAAAISGALGLIGSILGALLVMLADDPAPPTPAPVTNCQQQQDETLRIQRDNPAIILRYSGPSEEQCNLNYTAEQERGRINGKPR</sequence>
<keyword evidence="2" id="KW-1133">Transmembrane helix</keyword>
<name>A0A2N3VE20_9NOCA</name>
<gene>
    <name evidence="3" type="ORF">ATK86_4252</name>
</gene>
<dbReference type="RefSeq" id="WP_143876038.1">
    <property type="nucleotide sequence ID" value="NZ_PJMW01000002.1"/>
</dbReference>
<dbReference type="Proteomes" id="UP000233766">
    <property type="component" value="Unassembled WGS sequence"/>
</dbReference>
<feature type="transmembrane region" description="Helical" evidence="2">
    <location>
        <begin position="62"/>
        <end position="87"/>
    </location>
</feature>
<evidence type="ECO:0000313" key="3">
    <source>
        <dbReference type="EMBL" id="PKV79838.1"/>
    </source>
</evidence>
<accession>A0A2N3VE20</accession>
<proteinExistence type="predicted"/>
<feature type="region of interest" description="Disordered" evidence="1">
    <location>
        <begin position="26"/>
        <end position="59"/>
    </location>
</feature>
<reference evidence="3 4" key="1">
    <citation type="submission" date="2017-12" db="EMBL/GenBank/DDBJ databases">
        <title>Sequencing the genomes of 1000 Actinobacteria strains.</title>
        <authorList>
            <person name="Klenk H.-P."/>
        </authorList>
    </citation>
    <scope>NUCLEOTIDE SEQUENCE [LARGE SCALE GENOMIC DNA]</scope>
    <source>
        <strain evidence="3 4">DSM 44489</strain>
    </source>
</reference>
<dbReference type="AlphaFoldDB" id="A0A2N3VE20"/>
<keyword evidence="4" id="KW-1185">Reference proteome</keyword>